<proteinExistence type="predicted"/>
<dbReference type="EMBL" id="DRUB01000076">
    <property type="protein sequence ID" value="HHR96007.1"/>
    <property type="molecule type" value="Genomic_DNA"/>
</dbReference>
<feature type="region of interest" description="Disordered" evidence="1">
    <location>
        <begin position="211"/>
        <end position="234"/>
    </location>
</feature>
<accession>A0A7C5UWB4</accession>
<dbReference type="SUPFAM" id="SSF49478">
    <property type="entry name" value="Cna protein B-type domain"/>
    <property type="match status" value="1"/>
</dbReference>
<dbReference type="AlphaFoldDB" id="A0A7C5UWB4"/>
<dbReference type="InterPro" id="IPR013783">
    <property type="entry name" value="Ig-like_fold"/>
</dbReference>
<evidence type="ECO:0000313" key="2">
    <source>
        <dbReference type="EMBL" id="HHR96007.1"/>
    </source>
</evidence>
<comment type="caution">
    <text evidence="2">The sequence shown here is derived from an EMBL/GenBank/DDBJ whole genome shotgun (WGS) entry which is preliminary data.</text>
</comment>
<gene>
    <name evidence="2" type="ORF">ENL47_04130</name>
</gene>
<sequence>MQIEDWKTFKKIEADIQKSLPDEIHDFLTKVFNVYLIKLPLQVFKQFEIVRDKLIPLTSRFDQDKYNEYCDSFSKVYRSVLLDKGIPDDTKKLVLELATKTNNFFTSRNMTLCIKEIRYYSIKVKALFADKSLADAIVVIESEGRVVSSTKTDPNGMAYIEVPEGKYTIYLYKNIEKGKYIYEEKDIVVPQDSEIVFKVYETKTRSDIEKEREGRPLIREVSESPEEFRGGESS</sequence>
<evidence type="ECO:0000256" key="1">
    <source>
        <dbReference type="SAM" id="MobiDB-lite"/>
    </source>
</evidence>
<protein>
    <submittedName>
        <fullName evidence="2">Uncharacterized protein</fullName>
    </submittedName>
</protein>
<name>A0A7C5UWB4_9CREN</name>
<reference evidence="2" key="1">
    <citation type="journal article" date="2020" name="mSystems">
        <title>Genome- and Community-Level Interaction Insights into Carbon Utilization and Element Cycling Functions of Hydrothermarchaeota in Hydrothermal Sediment.</title>
        <authorList>
            <person name="Zhou Z."/>
            <person name="Liu Y."/>
            <person name="Xu W."/>
            <person name="Pan J."/>
            <person name="Luo Z.H."/>
            <person name="Li M."/>
        </authorList>
    </citation>
    <scope>NUCLEOTIDE SEQUENCE [LARGE SCALE GENOMIC DNA]</scope>
    <source>
        <strain evidence="2">SpSt-1</strain>
    </source>
</reference>
<organism evidence="2">
    <name type="scientific">Ignisphaera aggregans</name>
    <dbReference type="NCBI Taxonomy" id="334771"/>
    <lineage>
        <taxon>Archaea</taxon>
        <taxon>Thermoproteota</taxon>
        <taxon>Thermoprotei</taxon>
        <taxon>Desulfurococcales</taxon>
        <taxon>Desulfurococcaceae</taxon>
        <taxon>Ignisphaera</taxon>
    </lineage>
</organism>
<dbReference type="Gene3D" id="2.60.40.10">
    <property type="entry name" value="Immunoglobulins"/>
    <property type="match status" value="1"/>
</dbReference>